<feature type="binding site" evidence="9">
    <location>
        <position position="87"/>
    </location>
    <ligand>
        <name>substrate</name>
    </ligand>
</feature>
<sequence>MKATVIGAAGGIGQPLSLLLKQSPYVSDLSLYDVVNAPGVAADLSHINTASPVQGFLPENDGLAKAVQGSDLVIIPAGMPRKPGQTRDDLFNANASIVYGIAEGIAKAAPKAFILVISNPVNSMVPIFAEVLKAHNVYDPKRLFGVTSLDLVRASTFVSEAAGAKKDAANYHVPVIGGHSGVTIVPLLSQAKPSFQADQQKIEELTNRIQFGGDEVVKAKNNAGSATLSMAFAGARFANAVLAAAQGKKAELPEFSYVDLAADEAGGKAVKDVIGNDIAFFSVPLTLGPNGVEKIQSLGDISSFESELIKKSIESLKGNIEKGVSFKPTKL</sequence>
<evidence type="ECO:0000256" key="9">
    <source>
        <dbReference type="PIRSR" id="PIRSR000102-2"/>
    </source>
</evidence>
<feature type="binding site" evidence="10">
    <location>
        <position position="33"/>
    </location>
    <ligand>
        <name>NAD(+)</name>
        <dbReference type="ChEBI" id="CHEBI:57540"/>
    </ligand>
</feature>
<comment type="catalytic activity">
    <reaction evidence="7">
        <text>(S)-malate + NAD(+) = oxaloacetate + NADH + H(+)</text>
        <dbReference type="Rhea" id="RHEA:21432"/>
        <dbReference type="ChEBI" id="CHEBI:15378"/>
        <dbReference type="ChEBI" id="CHEBI:15589"/>
        <dbReference type="ChEBI" id="CHEBI:16452"/>
        <dbReference type="ChEBI" id="CHEBI:57540"/>
        <dbReference type="ChEBI" id="CHEBI:57945"/>
        <dbReference type="EC" id="1.1.1.37"/>
    </reaction>
</comment>
<evidence type="ECO:0000256" key="11">
    <source>
        <dbReference type="RuleBase" id="RU003369"/>
    </source>
</evidence>
<evidence type="ECO:0000256" key="4">
    <source>
        <dbReference type="ARBA" id="ARBA00022532"/>
    </source>
</evidence>
<feature type="binding site" evidence="10">
    <location>
        <position position="230"/>
    </location>
    <ligand>
        <name>NAD(+)</name>
        <dbReference type="ChEBI" id="CHEBI:57540"/>
    </ligand>
</feature>
<dbReference type="RefSeq" id="XP_001729021.1">
    <property type="nucleotide sequence ID" value="XM_001728969.1"/>
</dbReference>
<dbReference type="GO" id="GO:0006099">
    <property type="term" value="P:tricarboxylic acid cycle"/>
    <property type="evidence" value="ECO:0007669"/>
    <property type="project" value="UniProtKB-KW"/>
</dbReference>
<dbReference type="InterPro" id="IPR022383">
    <property type="entry name" value="Lactate/malate_DH_C"/>
</dbReference>
<keyword evidence="4" id="KW-0816">Tricarboxylic acid cycle</keyword>
<gene>
    <name evidence="14" type="ORF">MGL_3809</name>
</gene>
<evidence type="ECO:0000256" key="7">
    <source>
        <dbReference type="ARBA" id="ARBA00048313"/>
    </source>
</evidence>
<comment type="caution">
    <text evidence="14">The sequence shown here is derived from an EMBL/GenBank/DDBJ whole genome shotgun (WGS) entry which is preliminary data.</text>
</comment>
<feature type="domain" description="Lactate/malate dehydrogenase C-terminal" evidence="13">
    <location>
        <begin position="147"/>
        <end position="326"/>
    </location>
</feature>
<evidence type="ECO:0000313" key="15">
    <source>
        <dbReference type="Proteomes" id="UP000008837"/>
    </source>
</evidence>
<dbReference type="OrthoDB" id="4069699at2759"/>
<dbReference type="InterPro" id="IPR036291">
    <property type="entry name" value="NAD(P)-bd_dom_sf"/>
</dbReference>
<dbReference type="PANTHER" id="PTHR11540">
    <property type="entry name" value="MALATE AND LACTATE DEHYDROGENASE"/>
    <property type="match status" value="1"/>
</dbReference>
<dbReference type="SUPFAM" id="SSF51735">
    <property type="entry name" value="NAD(P)-binding Rossmann-fold domains"/>
    <property type="match status" value="1"/>
</dbReference>
<dbReference type="EMBL" id="AAYY01000015">
    <property type="protein sequence ID" value="EDP41807.1"/>
    <property type="molecule type" value="Genomic_DNA"/>
</dbReference>
<feature type="binding site" evidence="9">
    <location>
        <position position="119"/>
    </location>
    <ligand>
        <name>substrate</name>
    </ligand>
</feature>
<dbReference type="SUPFAM" id="SSF56327">
    <property type="entry name" value="LDH C-terminal domain-like"/>
    <property type="match status" value="1"/>
</dbReference>
<evidence type="ECO:0000259" key="12">
    <source>
        <dbReference type="Pfam" id="PF00056"/>
    </source>
</evidence>
<feature type="binding site" evidence="10">
    <location>
        <position position="94"/>
    </location>
    <ligand>
        <name>NAD(+)</name>
        <dbReference type="ChEBI" id="CHEBI:57540"/>
    </ligand>
</feature>
<evidence type="ECO:0000256" key="2">
    <source>
        <dbReference type="ARBA" id="ARBA00011738"/>
    </source>
</evidence>
<protein>
    <recommendedName>
        <fullName evidence="3">malate dehydrogenase</fullName>
        <ecNumber evidence="3">1.1.1.37</ecNumber>
    </recommendedName>
</protein>
<comment type="similarity">
    <text evidence="1">Belongs to the LDH/MDH superfamily. MDH type 1 family.</text>
</comment>
<evidence type="ECO:0000256" key="8">
    <source>
        <dbReference type="PIRSR" id="PIRSR000102-1"/>
    </source>
</evidence>
<dbReference type="Gene3D" id="3.40.50.720">
    <property type="entry name" value="NAD(P)-binding Rossmann-like Domain"/>
    <property type="match status" value="1"/>
</dbReference>
<dbReference type="FunFam" id="3.90.110.10:FF:000001">
    <property type="entry name" value="Malate dehydrogenase"/>
    <property type="match status" value="1"/>
</dbReference>
<evidence type="ECO:0000256" key="10">
    <source>
        <dbReference type="PIRSR" id="PIRSR000102-3"/>
    </source>
</evidence>
<dbReference type="Gene3D" id="3.90.110.10">
    <property type="entry name" value="Lactate dehydrogenase/glycoside hydrolase, family 4, C-terminal"/>
    <property type="match status" value="1"/>
</dbReference>
<dbReference type="InterPro" id="IPR015955">
    <property type="entry name" value="Lactate_DH/Glyco_Ohase_4_C"/>
</dbReference>
<feature type="binding site" evidence="10">
    <location>
        <begin position="117"/>
        <end position="119"/>
    </location>
    <ligand>
        <name>NAD(+)</name>
        <dbReference type="ChEBI" id="CHEBI:57540"/>
    </ligand>
</feature>
<dbReference type="VEuPathDB" id="FungiDB:MGL_3809"/>
<dbReference type="GO" id="GO:0005829">
    <property type="term" value="C:cytosol"/>
    <property type="evidence" value="ECO:0007669"/>
    <property type="project" value="TreeGrafter"/>
</dbReference>
<dbReference type="PANTHER" id="PTHR11540:SF16">
    <property type="entry name" value="MALATE DEHYDROGENASE, MITOCHONDRIAL"/>
    <property type="match status" value="1"/>
</dbReference>
<organism evidence="14 15">
    <name type="scientific">Malassezia globosa (strain ATCC MYA-4612 / CBS 7966)</name>
    <name type="common">Dandruff-associated fungus</name>
    <dbReference type="NCBI Taxonomy" id="425265"/>
    <lineage>
        <taxon>Eukaryota</taxon>
        <taxon>Fungi</taxon>
        <taxon>Dikarya</taxon>
        <taxon>Basidiomycota</taxon>
        <taxon>Ustilaginomycotina</taxon>
        <taxon>Malasseziomycetes</taxon>
        <taxon>Malasseziales</taxon>
        <taxon>Malasseziaceae</taxon>
        <taxon>Malassezia</taxon>
    </lineage>
</organism>
<reference evidence="14 15" key="1">
    <citation type="journal article" date="2007" name="Proc. Natl. Acad. Sci. U.S.A.">
        <title>Dandruff-associated Malassezia genomes reveal convergent and divergent virulence traits shared with plant and human fungal pathogens.</title>
        <authorList>
            <person name="Xu J."/>
            <person name="Saunders C.W."/>
            <person name="Hu P."/>
            <person name="Grant R.A."/>
            <person name="Boekhout T."/>
            <person name="Kuramae E.E."/>
            <person name="Kronstad J.W."/>
            <person name="Deangelis Y.M."/>
            <person name="Reeder N.L."/>
            <person name="Johnstone K.R."/>
            <person name="Leland M."/>
            <person name="Fieno A.M."/>
            <person name="Begley W.M."/>
            <person name="Sun Y."/>
            <person name="Lacey M.P."/>
            <person name="Chaudhary T."/>
            <person name="Keough T."/>
            <person name="Chu L."/>
            <person name="Sears R."/>
            <person name="Yuan B."/>
            <person name="Dawson T.L.Jr."/>
        </authorList>
    </citation>
    <scope>NUCLEOTIDE SEQUENCE [LARGE SCALE GENOMIC DNA]</scope>
    <source>
        <strain evidence="15">ATCC MYA-4612 / CBS 7966</strain>
    </source>
</reference>
<dbReference type="NCBIfam" id="TIGR01772">
    <property type="entry name" value="MDH_euk_gproteo"/>
    <property type="match status" value="1"/>
</dbReference>
<dbReference type="PIRSF" id="PIRSF000102">
    <property type="entry name" value="Lac_mal_DH"/>
    <property type="match status" value="1"/>
</dbReference>
<evidence type="ECO:0000259" key="13">
    <source>
        <dbReference type="Pfam" id="PF02866"/>
    </source>
</evidence>
<keyword evidence="5 11" id="KW-0560">Oxidoreductase</keyword>
<evidence type="ECO:0000256" key="6">
    <source>
        <dbReference type="ARBA" id="ARBA00023027"/>
    </source>
</evidence>
<dbReference type="AlphaFoldDB" id="A8QAQ2"/>
<evidence type="ECO:0000256" key="1">
    <source>
        <dbReference type="ARBA" id="ARBA00008824"/>
    </source>
</evidence>
<dbReference type="OMA" id="HINTPSI"/>
<feature type="domain" description="Lactate/malate dehydrogenase N-terminal" evidence="12">
    <location>
        <begin position="1"/>
        <end position="145"/>
    </location>
</feature>
<feature type="binding site" evidence="9">
    <location>
        <position position="81"/>
    </location>
    <ligand>
        <name>substrate</name>
    </ligand>
</feature>
<dbReference type="GeneID" id="5853328"/>
<dbReference type="GO" id="GO:0019752">
    <property type="term" value="P:carboxylic acid metabolic process"/>
    <property type="evidence" value="ECO:0007669"/>
    <property type="project" value="InterPro"/>
</dbReference>
<dbReference type="InterPro" id="IPR010097">
    <property type="entry name" value="Malate_DH_type1"/>
</dbReference>
<keyword evidence="6 10" id="KW-0520">NAD</keyword>
<feature type="binding site" evidence="10">
    <location>
        <begin position="7"/>
        <end position="13"/>
    </location>
    <ligand>
        <name>NAD(+)</name>
        <dbReference type="ChEBI" id="CHEBI:57540"/>
    </ligand>
</feature>
<feature type="active site" description="Proton acceptor" evidence="8">
    <location>
        <position position="179"/>
    </location>
</feature>
<proteinExistence type="inferred from homology"/>
<dbReference type="CDD" id="cd01337">
    <property type="entry name" value="MDH_glyoxysomal_mitochondrial"/>
    <property type="match status" value="1"/>
</dbReference>
<dbReference type="Pfam" id="PF00056">
    <property type="entry name" value="Ldh_1_N"/>
    <property type="match status" value="1"/>
</dbReference>
<dbReference type="Proteomes" id="UP000008837">
    <property type="component" value="Unassembled WGS sequence"/>
</dbReference>
<dbReference type="InterPro" id="IPR001236">
    <property type="entry name" value="Lactate/malate_DH_N"/>
</dbReference>
<dbReference type="FunFam" id="3.40.50.720:FF:000013">
    <property type="entry name" value="Malate dehydrogenase"/>
    <property type="match status" value="1"/>
</dbReference>
<feature type="binding site" evidence="9">
    <location>
        <position position="153"/>
    </location>
    <ligand>
        <name>substrate</name>
    </ligand>
</feature>
<evidence type="ECO:0000256" key="3">
    <source>
        <dbReference type="ARBA" id="ARBA00012995"/>
    </source>
</evidence>
<accession>A8QAQ2</accession>
<name>A8QAQ2_MALGO</name>
<dbReference type="STRING" id="425265.A8QAQ2"/>
<dbReference type="KEGG" id="mgl:MGL_3809"/>
<dbReference type="InParanoid" id="A8QAQ2"/>
<dbReference type="Pfam" id="PF02866">
    <property type="entry name" value="Ldh_1_C"/>
    <property type="match status" value="1"/>
</dbReference>
<dbReference type="GO" id="GO:0030060">
    <property type="term" value="F:L-malate dehydrogenase (NAD+) activity"/>
    <property type="evidence" value="ECO:0007669"/>
    <property type="project" value="UniProtKB-EC"/>
</dbReference>
<dbReference type="InterPro" id="IPR001557">
    <property type="entry name" value="L-lactate/malate_DH"/>
</dbReference>
<evidence type="ECO:0000256" key="5">
    <source>
        <dbReference type="ARBA" id="ARBA00023002"/>
    </source>
</evidence>
<comment type="subunit">
    <text evidence="2">Homodimer.</text>
</comment>
<dbReference type="EC" id="1.1.1.37" evidence="3"/>
<evidence type="ECO:0000313" key="14">
    <source>
        <dbReference type="EMBL" id="EDP41807.1"/>
    </source>
</evidence>
<keyword evidence="15" id="KW-1185">Reference proteome</keyword>